<dbReference type="Proteomes" id="UP001458880">
    <property type="component" value="Unassembled WGS sequence"/>
</dbReference>
<dbReference type="EMBL" id="JASPKY010000440">
    <property type="protein sequence ID" value="KAK9700309.1"/>
    <property type="molecule type" value="Genomic_DNA"/>
</dbReference>
<evidence type="ECO:0000313" key="2">
    <source>
        <dbReference type="Proteomes" id="UP001458880"/>
    </source>
</evidence>
<evidence type="ECO:0000313" key="1">
    <source>
        <dbReference type="EMBL" id="KAK9700309.1"/>
    </source>
</evidence>
<comment type="caution">
    <text evidence="1">The sequence shown here is derived from an EMBL/GenBank/DDBJ whole genome shotgun (WGS) entry which is preliminary data.</text>
</comment>
<sequence>MELEEQLYSRLHIECSDIQILFCDSSEDWRSGRREKDTELHVLAKNSFTASYANSTKTITAIPNQKFNINMPTLKINISERKLLIFLKFLNSIQTNKDESKVTAKKPSWPTDRILIRWNPKYLLHVQNYITLQTFVLSRRKNDKANASSTQKRTSTIHYLKDNLNEVWARCVDLPGLEDNISPSNTISNLIGCEIREFQLVYSKSSDSADRQYMVLRLGVLSVDIAYMTYGPAYQISLNSILLKDKLHTTPSGQYLDLVHSPVPSIGDVLTVLYRKVCLGVL</sequence>
<organism evidence="1 2">
    <name type="scientific">Popillia japonica</name>
    <name type="common">Japanese beetle</name>
    <dbReference type="NCBI Taxonomy" id="7064"/>
    <lineage>
        <taxon>Eukaryota</taxon>
        <taxon>Metazoa</taxon>
        <taxon>Ecdysozoa</taxon>
        <taxon>Arthropoda</taxon>
        <taxon>Hexapoda</taxon>
        <taxon>Insecta</taxon>
        <taxon>Pterygota</taxon>
        <taxon>Neoptera</taxon>
        <taxon>Endopterygota</taxon>
        <taxon>Coleoptera</taxon>
        <taxon>Polyphaga</taxon>
        <taxon>Scarabaeiformia</taxon>
        <taxon>Scarabaeidae</taxon>
        <taxon>Rutelinae</taxon>
        <taxon>Popillia</taxon>
    </lineage>
</organism>
<accession>A0AAW1JBQ2</accession>
<keyword evidence="2" id="KW-1185">Reference proteome</keyword>
<proteinExistence type="predicted"/>
<reference evidence="1 2" key="1">
    <citation type="journal article" date="2024" name="BMC Genomics">
        <title>De novo assembly and annotation of Popillia japonica's genome with initial clues to its potential as an invasive pest.</title>
        <authorList>
            <person name="Cucini C."/>
            <person name="Boschi S."/>
            <person name="Funari R."/>
            <person name="Cardaioli E."/>
            <person name="Iannotti N."/>
            <person name="Marturano G."/>
            <person name="Paoli F."/>
            <person name="Bruttini M."/>
            <person name="Carapelli A."/>
            <person name="Frati F."/>
            <person name="Nardi F."/>
        </authorList>
    </citation>
    <scope>NUCLEOTIDE SEQUENCE [LARGE SCALE GENOMIC DNA]</scope>
    <source>
        <strain evidence="1">DMR45628</strain>
    </source>
</reference>
<name>A0AAW1JBQ2_POPJA</name>
<dbReference type="AlphaFoldDB" id="A0AAW1JBQ2"/>
<gene>
    <name evidence="1" type="ORF">QE152_g31314</name>
</gene>
<protein>
    <submittedName>
        <fullName evidence="1">Repeating coiled region of VPS13</fullName>
    </submittedName>
</protein>